<gene>
    <name evidence="5" type="ORF">BABA_12820</name>
</gene>
<dbReference type="AlphaFoldDB" id="K6D542"/>
<dbReference type="GO" id="GO:0003677">
    <property type="term" value="F:DNA binding"/>
    <property type="evidence" value="ECO:0007669"/>
    <property type="project" value="UniProtKB-KW"/>
</dbReference>
<dbReference type="InterPro" id="IPR000524">
    <property type="entry name" value="Tscrpt_reg_HTH_GntR"/>
</dbReference>
<dbReference type="GO" id="GO:0003700">
    <property type="term" value="F:DNA-binding transcription factor activity"/>
    <property type="evidence" value="ECO:0007669"/>
    <property type="project" value="InterPro"/>
</dbReference>
<dbReference type="PANTHER" id="PTHR43537">
    <property type="entry name" value="TRANSCRIPTIONAL REGULATOR, GNTR FAMILY"/>
    <property type="match status" value="1"/>
</dbReference>
<dbReference type="SMART" id="SM00345">
    <property type="entry name" value="HTH_GNTR"/>
    <property type="match status" value="1"/>
</dbReference>
<dbReference type="PATRIC" id="fig|1117379.3.peg.2665"/>
<name>K6D542_9BACI</name>
<feature type="domain" description="HTH gntR-type" evidence="4">
    <location>
        <begin position="7"/>
        <end position="74"/>
    </location>
</feature>
<dbReference type="InterPro" id="IPR036388">
    <property type="entry name" value="WH-like_DNA-bd_sf"/>
</dbReference>
<dbReference type="eggNOG" id="COG2186">
    <property type="taxonomic scope" value="Bacteria"/>
</dbReference>
<protein>
    <submittedName>
        <fullName evidence="5">GntR family transcriptional regulator</fullName>
    </submittedName>
</protein>
<dbReference type="Pfam" id="PF00392">
    <property type="entry name" value="GntR"/>
    <property type="match status" value="1"/>
</dbReference>
<dbReference type="Gene3D" id="1.10.10.10">
    <property type="entry name" value="Winged helix-like DNA-binding domain superfamily/Winged helix DNA-binding domain"/>
    <property type="match status" value="1"/>
</dbReference>
<accession>K6D542</accession>
<proteinExistence type="predicted"/>
<evidence type="ECO:0000256" key="2">
    <source>
        <dbReference type="ARBA" id="ARBA00023125"/>
    </source>
</evidence>
<dbReference type="InterPro" id="IPR036390">
    <property type="entry name" value="WH_DNA-bd_sf"/>
</dbReference>
<keyword evidence="2" id="KW-0238">DNA-binding</keyword>
<dbReference type="PROSITE" id="PS50949">
    <property type="entry name" value="HTH_GNTR"/>
    <property type="match status" value="1"/>
</dbReference>
<dbReference type="Proteomes" id="UP000006316">
    <property type="component" value="Unassembled WGS sequence"/>
</dbReference>
<evidence type="ECO:0000313" key="5">
    <source>
        <dbReference type="EMBL" id="EKN67612.1"/>
    </source>
</evidence>
<dbReference type="CDD" id="cd07377">
    <property type="entry name" value="WHTH_GntR"/>
    <property type="match status" value="1"/>
</dbReference>
<reference evidence="5 6" key="1">
    <citation type="journal article" date="2012" name="Front. Microbiol.">
        <title>Redundancy and modularity in membrane-associated dissimilatory nitrate reduction in Bacillus.</title>
        <authorList>
            <person name="Heylen K."/>
            <person name="Keltjens J."/>
        </authorList>
    </citation>
    <scope>NUCLEOTIDE SEQUENCE [LARGE SCALE GENOMIC DNA]</scope>
    <source>
        <strain evidence="6">LMG 21833T</strain>
    </source>
</reference>
<dbReference type="PRINTS" id="PR00035">
    <property type="entry name" value="HTHGNTR"/>
</dbReference>
<dbReference type="SUPFAM" id="SSF48008">
    <property type="entry name" value="GntR ligand-binding domain-like"/>
    <property type="match status" value="1"/>
</dbReference>
<dbReference type="InterPro" id="IPR011711">
    <property type="entry name" value="GntR_C"/>
</dbReference>
<dbReference type="SUPFAM" id="SSF46785">
    <property type="entry name" value="Winged helix' DNA-binding domain"/>
    <property type="match status" value="1"/>
</dbReference>
<evidence type="ECO:0000259" key="4">
    <source>
        <dbReference type="PROSITE" id="PS50949"/>
    </source>
</evidence>
<evidence type="ECO:0000256" key="3">
    <source>
        <dbReference type="ARBA" id="ARBA00023163"/>
    </source>
</evidence>
<dbReference type="Gene3D" id="1.20.120.530">
    <property type="entry name" value="GntR ligand-binding domain-like"/>
    <property type="match status" value="1"/>
</dbReference>
<dbReference type="Pfam" id="PF07729">
    <property type="entry name" value="FCD"/>
    <property type="match status" value="1"/>
</dbReference>
<keyword evidence="6" id="KW-1185">Reference proteome</keyword>
<dbReference type="OrthoDB" id="369138at2"/>
<keyword evidence="1" id="KW-0805">Transcription regulation</keyword>
<dbReference type="PANTHER" id="PTHR43537:SF5">
    <property type="entry name" value="UXU OPERON TRANSCRIPTIONAL REGULATOR"/>
    <property type="match status" value="1"/>
</dbReference>
<sequence length="251" mass="28570">MNKVAPVKSYIKIMDDIRHLILEGGLSAGDRLLSERELAAELKVSRTVIREALKSLEMLGIIEVKAGGTFIKEPELNGMYHTLSYTMALDNVTIFELLETRKIIEVQAIKLATVRRTSTDLVIISEILEEMKQALNENDLNKSVDADHKFHSYLVKSSQNKVLSIMMDATSDLFREALSITREKLGQYSGMDKAIYVQHYSIYKAVRDQDVDYAEKIMAEHLDTLDNELKMIVQGRDLEPPETEELDITEF</sequence>
<comment type="caution">
    <text evidence="5">The sequence shown here is derived from an EMBL/GenBank/DDBJ whole genome shotgun (WGS) entry which is preliminary data.</text>
</comment>
<dbReference type="EMBL" id="AJLS01000074">
    <property type="protein sequence ID" value="EKN67612.1"/>
    <property type="molecule type" value="Genomic_DNA"/>
</dbReference>
<evidence type="ECO:0000256" key="1">
    <source>
        <dbReference type="ARBA" id="ARBA00023015"/>
    </source>
</evidence>
<dbReference type="InterPro" id="IPR008920">
    <property type="entry name" value="TF_FadR/GntR_C"/>
</dbReference>
<organism evidence="5 6">
    <name type="scientific">Neobacillus bataviensis LMG 21833</name>
    <dbReference type="NCBI Taxonomy" id="1117379"/>
    <lineage>
        <taxon>Bacteria</taxon>
        <taxon>Bacillati</taxon>
        <taxon>Bacillota</taxon>
        <taxon>Bacilli</taxon>
        <taxon>Bacillales</taxon>
        <taxon>Bacillaceae</taxon>
        <taxon>Neobacillus</taxon>
    </lineage>
</organism>
<dbReference type="SMART" id="SM00895">
    <property type="entry name" value="FCD"/>
    <property type="match status" value="1"/>
</dbReference>
<keyword evidence="3" id="KW-0804">Transcription</keyword>
<evidence type="ECO:0000313" key="6">
    <source>
        <dbReference type="Proteomes" id="UP000006316"/>
    </source>
</evidence>
<dbReference type="STRING" id="1117379.BABA_12820"/>